<dbReference type="HOGENOM" id="CLU_132254_0_0_1"/>
<evidence type="ECO:0000256" key="1">
    <source>
        <dbReference type="SAM" id="Coils"/>
    </source>
</evidence>
<gene>
    <name evidence="2" type="ORF">CBG24108</name>
    <name evidence="2" type="ORF">CBG_24108</name>
</gene>
<name>A8WK02_CAEBR</name>
<dbReference type="AlphaFoldDB" id="A8WK02"/>
<protein>
    <submittedName>
        <fullName evidence="2">Protein CBG24108</fullName>
    </submittedName>
</protein>
<proteinExistence type="predicted"/>
<reference evidence="2 3" key="2">
    <citation type="journal article" date="2011" name="PLoS Genet.">
        <title>Caenorhabditis briggsae recombinant inbred line genotypes reveal inter-strain incompatibility and the evolution of recombination.</title>
        <authorList>
            <person name="Ross J.A."/>
            <person name="Koboldt D.C."/>
            <person name="Staisch J.E."/>
            <person name="Chamberlin H.M."/>
            <person name="Gupta B.P."/>
            <person name="Miller R.D."/>
            <person name="Baird S.E."/>
            <person name="Haag E.S."/>
        </authorList>
    </citation>
    <scope>NUCLEOTIDE SEQUENCE [LARGE SCALE GENOMIC DNA]</scope>
    <source>
        <strain evidence="2 3">AF16</strain>
    </source>
</reference>
<dbReference type="EMBL" id="HE601253">
    <property type="protein sequence ID" value="CAP20795.1"/>
    <property type="molecule type" value="Genomic_DNA"/>
</dbReference>
<dbReference type="RefSeq" id="XP_002648087.1">
    <property type="nucleotide sequence ID" value="XM_002648041.1"/>
</dbReference>
<accession>A8WK02</accession>
<feature type="coiled-coil region" evidence="1">
    <location>
        <begin position="120"/>
        <end position="164"/>
    </location>
</feature>
<evidence type="ECO:0000313" key="3">
    <source>
        <dbReference type="Proteomes" id="UP000008549"/>
    </source>
</evidence>
<organism evidence="2 3">
    <name type="scientific">Caenorhabditis briggsae</name>
    <dbReference type="NCBI Taxonomy" id="6238"/>
    <lineage>
        <taxon>Eukaryota</taxon>
        <taxon>Metazoa</taxon>
        <taxon>Ecdysozoa</taxon>
        <taxon>Nematoda</taxon>
        <taxon>Chromadorea</taxon>
        <taxon>Rhabditida</taxon>
        <taxon>Rhabditina</taxon>
        <taxon>Rhabditomorpha</taxon>
        <taxon>Rhabditoidea</taxon>
        <taxon>Rhabditidae</taxon>
        <taxon>Peloderinae</taxon>
        <taxon>Caenorhabditis</taxon>
    </lineage>
</organism>
<keyword evidence="1" id="KW-0175">Coiled coil</keyword>
<reference evidence="2 3" key="1">
    <citation type="journal article" date="2003" name="PLoS Biol.">
        <title>The genome sequence of Caenorhabditis briggsae: a platform for comparative genomics.</title>
        <authorList>
            <person name="Stein L.D."/>
            <person name="Bao Z."/>
            <person name="Blasiar D."/>
            <person name="Blumenthal T."/>
            <person name="Brent M.R."/>
            <person name="Chen N."/>
            <person name="Chinwalla A."/>
            <person name="Clarke L."/>
            <person name="Clee C."/>
            <person name="Coghlan A."/>
            <person name="Coulson A."/>
            <person name="D'Eustachio P."/>
            <person name="Fitch D.H."/>
            <person name="Fulton L.A."/>
            <person name="Fulton R.E."/>
            <person name="Griffiths-Jones S."/>
            <person name="Harris T.W."/>
            <person name="Hillier L.W."/>
            <person name="Kamath R."/>
            <person name="Kuwabara P.E."/>
            <person name="Mardis E.R."/>
            <person name="Marra M.A."/>
            <person name="Miner T.L."/>
            <person name="Minx P."/>
            <person name="Mullikin J.C."/>
            <person name="Plumb R.W."/>
            <person name="Rogers J."/>
            <person name="Schein J.E."/>
            <person name="Sohrmann M."/>
            <person name="Spieth J."/>
            <person name="Stajich J.E."/>
            <person name="Wei C."/>
            <person name="Willey D."/>
            <person name="Wilson R.K."/>
            <person name="Durbin R."/>
            <person name="Waterston R.H."/>
        </authorList>
    </citation>
    <scope>NUCLEOTIDE SEQUENCE [LARGE SCALE GENOMIC DNA]</scope>
    <source>
        <strain evidence="2 3">AF16</strain>
    </source>
</reference>
<dbReference type="GeneID" id="8590089"/>
<evidence type="ECO:0000313" key="2">
    <source>
        <dbReference type="EMBL" id="CAP20795.1"/>
    </source>
</evidence>
<dbReference type="KEGG" id="cbr:CBG_24108"/>
<dbReference type="Proteomes" id="UP000008549">
    <property type="component" value="Unassembled WGS sequence"/>
</dbReference>
<keyword evidence="3" id="KW-1185">Reference proteome</keyword>
<dbReference type="CTD" id="8590089"/>
<sequence length="173" mass="19624">MKKKPFSGVGKSVRGSETGTITITEEDFRDVGLKQAISILGGVEKCLDIVEGVCNYTPEHLNNMSQACAYYANELINIANEIKSIENCSHKNNLKIKLFATYQQLLLESNIDERHNNHELKKQVHRLQQLVIKNESVENRGKALQKLIAEAEKHEIEAKQRQTRSNPSDFFPC</sequence>